<name>A0ABQ4WXV5_9ASTR</name>
<evidence type="ECO:0000259" key="12">
    <source>
        <dbReference type="Pfam" id="PF04153"/>
    </source>
</evidence>
<keyword evidence="4" id="KW-0812">Transmembrane</keyword>
<dbReference type="InterPro" id="IPR038635">
    <property type="entry name" value="CCR4-NOT_su2/3/5_C_sf"/>
</dbReference>
<dbReference type="Pfam" id="PF04153">
    <property type="entry name" value="NOT2_3_5_C"/>
    <property type="match status" value="1"/>
</dbReference>
<evidence type="ECO:0000256" key="10">
    <source>
        <dbReference type="ARBA" id="ARBA00023279"/>
    </source>
</evidence>
<evidence type="ECO:0000313" key="15">
    <source>
        <dbReference type="Proteomes" id="UP001151760"/>
    </source>
</evidence>
<dbReference type="Pfam" id="PF10699">
    <property type="entry name" value="HAP2-GCS1"/>
    <property type="match status" value="1"/>
</dbReference>
<evidence type="ECO:0000256" key="4">
    <source>
        <dbReference type="ARBA" id="ARBA00022692"/>
    </source>
</evidence>
<evidence type="ECO:0000256" key="1">
    <source>
        <dbReference type="ARBA" id="ARBA00004251"/>
    </source>
</evidence>
<comment type="similarity">
    <text evidence="2">Belongs to the HAP2/GCS1 family.</text>
</comment>
<evidence type="ECO:0000313" key="14">
    <source>
        <dbReference type="EMBL" id="GJS57763.1"/>
    </source>
</evidence>
<keyword evidence="3" id="KW-1003">Cell membrane</keyword>
<evidence type="ECO:0000259" key="13">
    <source>
        <dbReference type="Pfam" id="PF10699"/>
    </source>
</evidence>
<protein>
    <submittedName>
        <fullName evidence="14">Probable NOT transcription complex subunit VIP2 isoform X1</fullName>
    </submittedName>
</protein>
<evidence type="ECO:0000256" key="11">
    <source>
        <dbReference type="SAM" id="MobiDB-lite"/>
    </source>
</evidence>
<evidence type="ECO:0000256" key="5">
    <source>
        <dbReference type="ARBA" id="ARBA00022729"/>
    </source>
</evidence>
<feature type="domain" description="NOT2/NOT3/NOT5 C-terminal" evidence="12">
    <location>
        <begin position="479"/>
        <end position="599"/>
    </location>
</feature>
<dbReference type="Gene3D" id="2.30.30.1020">
    <property type="entry name" value="CCR4-NOT complex subunit 2/3/5, C-terminal domain"/>
    <property type="match status" value="1"/>
</dbReference>
<keyword evidence="8" id="KW-0472">Membrane</keyword>
<evidence type="ECO:0000256" key="8">
    <source>
        <dbReference type="ARBA" id="ARBA00023136"/>
    </source>
</evidence>
<evidence type="ECO:0000256" key="6">
    <source>
        <dbReference type="ARBA" id="ARBA00022989"/>
    </source>
</evidence>
<keyword evidence="10" id="KW-0278">Fertilization</keyword>
<keyword evidence="7" id="KW-0446">Lipid-binding</keyword>
<keyword evidence="6" id="KW-1133">Transmembrane helix</keyword>
<dbReference type="PANTHER" id="PTHR31764">
    <property type="entry name" value="PROTEIN HAPLESS 2"/>
    <property type="match status" value="1"/>
</dbReference>
<feature type="compositionally biased region" description="Basic residues" evidence="11">
    <location>
        <begin position="1130"/>
        <end position="1142"/>
    </location>
</feature>
<evidence type="ECO:0000256" key="9">
    <source>
        <dbReference type="ARBA" id="ARBA00023157"/>
    </source>
</evidence>
<proteinExistence type="inferred from homology"/>
<accession>A0ABQ4WXV5</accession>
<feature type="compositionally biased region" description="Basic residues" evidence="11">
    <location>
        <begin position="1102"/>
        <end position="1122"/>
    </location>
</feature>
<keyword evidence="9" id="KW-1015">Disulfide bond</keyword>
<dbReference type="InterPro" id="IPR018928">
    <property type="entry name" value="HAP2/GCS1_dom"/>
</dbReference>
<sequence length="1182" mass="132268">MSGILNSGVNSSASTFPDASGRAYTTAFSSQLGSSAGDMNHNDAIGLRSINGNYNIPSMPGAYTPRNSGLNGPLSGVQQPAGSISNGRYAVNNLPVGLSQQSAASSLGLSGMTNSGGSGIAQGIGNREQIISSMAMNNLVNSGNIGRSLSSGGLNMPGVASRLNLTGPQMASLLGNSYSGAGGPLSQNQFQAGNSHLNSMALLSELNRDHSFDMNDFPQLSGHLSSAGGSQRQLGGLARRQNLGFMQQNQEFSIQNEDFPALPGYKGITQYYNQNVGTMQLSRSDFESRSRSEIRDFDYLGGNDFPVNMHQKEQLRDNVVSGMQSQQHLPVGRSSVFSLGSAYASHQQQQHAPINVGASYLPPNSQDLHFHGSEARNSGMLATGSRPVNMSNTVSGGGTYDQLMQQYQHFQKQSQIRLASPFRDQDMKSPQTPQPVADRFGLLGLLNVIRMNNPDLTPLALGIDLMTLGLNLNSPDNLYKKFSSPWSDESAKGEPHYVIPECFNSKPPTPLNQESFSRFTQETLFYIFYSMPKDEAQLFAANELHNRGWFFHRELRLWLSRAPNMELLVKTNTYERGCYYCFDPNTWETIRKDWELDHDNFVVQYEMVEERPVVPRRVQVISKSKLQKCQKDNLNAPLNCSQKIVVDIAVPSESSGAEASIVAQLDEVEESSSDNMKTLRDPPEITINKSAAYAEYHLTYIRDVAYRPEEFFHQTRKCDSNAGANIVGVECEKLRDGNGNVIEHTQEVVIGPQNRAAASADSFLRVSLIGEYFGYTDIPSFEDFFLVIPRQDGPGQPKDLGTDYSKWMLLERVRFSLDGMECDKIGVSYQAFNGQPNFCSSPRYSCLHNQLWNFWEADQNRIQRNQVPLYGLQGRFERINQHPNAGIQSFSIGIPEGLTSNLLVELSADDIEFVYQRSPGRIVSITVPTFQALTQYGTATITSTNTGEVEASYSLTFDCSVGINIMEEQFFIMKPKESVTRYYRLFPENDQAAKYVCHAILKDSDFHEIDRAECQFTTTATVLDNGTQTAFEPGKDGGIEGFFDSIEEWWHAFWEVILLVWLLHENGLFDPIYDWWEDHFWDEGQKIRQMRKHHHGLDAYHHNKHHKKKPKHHHTDGHHKRQRVMDQEHRHTHTDKHKHGRIKGSSNTHPLYGDGTSRAVIKHGHATSDDIRHKHLHSKRRG</sequence>
<organism evidence="14 15">
    <name type="scientific">Tanacetum coccineum</name>
    <dbReference type="NCBI Taxonomy" id="301880"/>
    <lineage>
        <taxon>Eukaryota</taxon>
        <taxon>Viridiplantae</taxon>
        <taxon>Streptophyta</taxon>
        <taxon>Embryophyta</taxon>
        <taxon>Tracheophyta</taxon>
        <taxon>Spermatophyta</taxon>
        <taxon>Magnoliopsida</taxon>
        <taxon>eudicotyledons</taxon>
        <taxon>Gunneridae</taxon>
        <taxon>Pentapetalae</taxon>
        <taxon>asterids</taxon>
        <taxon>campanulids</taxon>
        <taxon>Asterales</taxon>
        <taxon>Asteraceae</taxon>
        <taxon>Asteroideae</taxon>
        <taxon>Anthemideae</taxon>
        <taxon>Anthemidinae</taxon>
        <taxon>Tanacetum</taxon>
    </lineage>
</organism>
<gene>
    <name evidence="14" type="ORF">Tco_0652547</name>
</gene>
<feature type="domain" description="Generative cell specific-1/HAP2" evidence="13">
    <location>
        <begin position="745"/>
        <end position="1044"/>
    </location>
</feature>
<comment type="caution">
    <text evidence="14">The sequence shown here is derived from an EMBL/GenBank/DDBJ whole genome shotgun (WGS) entry which is preliminary data.</text>
</comment>
<dbReference type="EMBL" id="BQNB010009030">
    <property type="protein sequence ID" value="GJS57763.1"/>
    <property type="molecule type" value="Genomic_DNA"/>
</dbReference>
<feature type="region of interest" description="Disordered" evidence="11">
    <location>
        <begin position="1102"/>
        <end position="1156"/>
    </location>
</feature>
<dbReference type="InterPro" id="IPR007282">
    <property type="entry name" value="NOT2/3/5_C"/>
</dbReference>
<reference evidence="14" key="2">
    <citation type="submission" date="2022-01" db="EMBL/GenBank/DDBJ databases">
        <authorList>
            <person name="Yamashiro T."/>
            <person name="Shiraishi A."/>
            <person name="Satake H."/>
            <person name="Nakayama K."/>
        </authorList>
    </citation>
    <scope>NUCLEOTIDE SEQUENCE</scope>
</reference>
<evidence type="ECO:0000256" key="3">
    <source>
        <dbReference type="ARBA" id="ARBA00022475"/>
    </source>
</evidence>
<dbReference type="PANTHER" id="PTHR31764:SF0">
    <property type="entry name" value="GENERATIVE CELL SPECIFIC-1_HAP2 DOMAIN-CONTAINING PROTEIN"/>
    <property type="match status" value="1"/>
</dbReference>
<evidence type="ECO:0000256" key="7">
    <source>
        <dbReference type="ARBA" id="ARBA00023121"/>
    </source>
</evidence>
<dbReference type="InterPro" id="IPR040326">
    <property type="entry name" value="HAP2/GCS1"/>
</dbReference>
<dbReference type="Proteomes" id="UP001151760">
    <property type="component" value="Unassembled WGS sequence"/>
</dbReference>
<keyword evidence="15" id="KW-1185">Reference proteome</keyword>
<comment type="subcellular location">
    <subcellularLocation>
        <location evidence="1">Cell membrane</location>
        <topology evidence="1">Single-pass type I membrane protein</topology>
    </subcellularLocation>
</comment>
<keyword evidence="5" id="KW-0732">Signal</keyword>
<evidence type="ECO:0000256" key="2">
    <source>
        <dbReference type="ARBA" id="ARBA00010929"/>
    </source>
</evidence>
<reference evidence="14" key="1">
    <citation type="journal article" date="2022" name="Int. J. Mol. Sci.">
        <title>Draft Genome of Tanacetum Coccineum: Genomic Comparison of Closely Related Tanacetum-Family Plants.</title>
        <authorList>
            <person name="Yamashiro T."/>
            <person name="Shiraishi A."/>
            <person name="Nakayama K."/>
            <person name="Satake H."/>
        </authorList>
    </citation>
    <scope>NUCLEOTIDE SEQUENCE</scope>
</reference>